<feature type="transmembrane region" description="Helical" evidence="6">
    <location>
        <begin position="80"/>
        <end position="103"/>
    </location>
</feature>
<name>A0A9W6UHP2_9ACTN</name>
<dbReference type="AlphaFoldDB" id="A0A9W6UHP2"/>
<dbReference type="PROSITE" id="PS51012">
    <property type="entry name" value="ABC_TM2"/>
    <property type="match status" value="1"/>
</dbReference>
<dbReference type="InterPro" id="IPR000412">
    <property type="entry name" value="ABC_2_transport"/>
</dbReference>
<dbReference type="PANTHER" id="PTHR43229">
    <property type="entry name" value="NODULATION PROTEIN J"/>
    <property type="match status" value="1"/>
</dbReference>
<dbReference type="Proteomes" id="UP001165092">
    <property type="component" value="Unassembled WGS sequence"/>
</dbReference>
<keyword evidence="6" id="KW-1003">Cell membrane</keyword>
<keyword evidence="5" id="KW-0046">Antibiotic resistance</keyword>
<dbReference type="InterPro" id="IPR013525">
    <property type="entry name" value="ABC2_TM"/>
</dbReference>
<dbReference type="InterPro" id="IPR047817">
    <property type="entry name" value="ABC2_TM_bact-type"/>
</dbReference>
<feature type="domain" description="ABC transmembrane type-2" evidence="7">
    <location>
        <begin position="44"/>
        <end position="270"/>
    </location>
</feature>
<feature type="transmembrane region" description="Helical" evidence="6">
    <location>
        <begin position="54"/>
        <end position="74"/>
    </location>
</feature>
<dbReference type="PANTHER" id="PTHR43229:SF2">
    <property type="entry name" value="NODULATION PROTEIN J"/>
    <property type="match status" value="1"/>
</dbReference>
<evidence type="ECO:0000256" key="3">
    <source>
        <dbReference type="ARBA" id="ARBA00022989"/>
    </source>
</evidence>
<dbReference type="Pfam" id="PF01061">
    <property type="entry name" value="ABC2_membrane"/>
    <property type="match status" value="1"/>
</dbReference>
<sequence>MTMAEHAAAQRGLRSESRPGRFELAPITGVLAREWALYRRTWGPVTFAAIVEPILYLLAFGFGMGALVGSIAGYDYIDFLGTGIVAMSVLFTSMFPGMINTFVRREFQHSYEGILAAPVDVREVITAEALWIALKAGVYGCAPLLVAIGFGLKPTPAMLLVPFIALVTGFGFALLGILLSALISSIRMMDYLISGVITPLFLVAGTFFPIDQLPGWAQTIAALNPLYHCVELVRGTAFEIGLLPFLGHAAALCVFTAVAWILAVTMMQRRLID</sequence>
<dbReference type="GO" id="GO:0140359">
    <property type="term" value="F:ABC-type transporter activity"/>
    <property type="evidence" value="ECO:0007669"/>
    <property type="project" value="InterPro"/>
</dbReference>
<feature type="transmembrane region" description="Helical" evidence="6">
    <location>
        <begin position="191"/>
        <end position="210"/>
    </location>
</feature>
<evidence type="ECO:0000256" key="6">
    <source>
        <dbReference type="RuleBase" id="RU361157"/>
    </source>
</evidence>
<feature type="transmembrane region" description="Helical" evidence="6">
    <location>
        <begin position="132"/>
        <end position="152"/>
    </location>
</feature>
<keyword evidence="4 6" id="KW-0472">Membrane</keyword>
<comment type="caution">
    <text evidence="8">The sequence shown here is derived from an EMBL/GenBank/DDBJ whole genome shotgun (WGS) entry which is preliminary data.</text>
</comment>
<evidence type="ECO:0000256" key="1">
    <source>
        <dbReference type="ARBA" id="ARBA00004141"/>
    </source>
</evidence>
<keyword evidence="3 6" id="KW-1133">Transmembrane helix</keyword>
<dbReference type="EMBL" id="BSQG01000001">
    <property type="protein sequence ID" value="GLU46834.1"/>
    <property type="molecule type" value="Genomic_DNA"/>
</dbReference>
<evidence type="ECO:0000259" key="7">
    <source>
        <dbReference type="PROSITE" id="PS51012"/>
    </source>
</evidence>
<proteinExistence type="inferred from homology"/>
<dbReference type="PIRSF" id="PIRSF006648">
    <property type="entry name" value="DrrB"/>
    <property type="match status" value="1"/>
</dbReference>
<feature type="transmembrane region" description="Helical" evidence="6">
    <location>
        <begin position="158"/>
        <end position="179"/>
    </location>
</feature>
<keyword evidence="6" id="KW-0813">Transport</keyword>
<evidence type="ECO:0000256" key="2">
    <source>
        <dbReference type="ARBA" id="ARBA00022692"/>
    </source>
</evidence>
<gene>
    <name evidence="8" type="ORF">Nans01_11850</name>
</gene>
<evidence type="ECO:0000313" key="8">
    <source>
        <dbReference type="EMBL" id="GLU46834.1"/>
    </source>
</evidence>
<dbReference type="InterPro" id="IPR051784">
    <property type="entry name" value="Nod_factor_ABC_transporter"/>
</dbReference>
<accession>A0A9W6UHP2</accession>
<reference evidence="8" key="1">
    <citation type="submission" date="2023-02" db="EMBL/GenBank/DDBJ databases">
        <title>Nocardiopsis ansamitocini NBRC 112285.</title>
        <authorList>
            <person name="Ichikawa N."/>
            <person name="Sato H."/>
            <person name="Tonouchi N."/>
        </authorList>
    </citation>
    <scope>NUCLEOTIDE SEQUENCE</scope>
    <source>
        <strain evidence="8">NBRC 112285</strain>
    </source>
</reference>
<keyword evidence="9" id="KW-1185">Reference proteome</keyword>
<comment type="subcellular location">
    <subcellularLocation>
        <location evidence="6">Cell membrane</location>
        <topology evidence="6">Multi-pass membrane protein</topology>
    </subcellularLocation>
    <subcellularLocation>
        <location evidence="1">Membrane</location>
        <topology evidence="1">Multi-pass membrane protein</topology>
    </subcellularLocation>
</comment>
<protein>
    <recommendedName>
        <fullName evidence="6">Transport permease protein</fullName>
    </recommendedName>
</protein>
<organism evidence="8 9">
    <name type="scientific">Nocardiopsis ansamitocini</name>
    <dbReference type="NCBI Taxonomy" id="1670832"/>
    <lineage>
        <taxon>Bacteria</taxon>
        <taxon>Bacillati</taxon>
        <taxon>Actinomycetota</taxon>
        <taxon>Actinomycetes</taxon>
        <taxon>Streptosporangiales</taxon>
        <taxon>Nocardiopsidaceae</taxon>
        <taxon>Nocardiopsis</taxon>
    </lineage>
</organism>
<feature type="transmembrane region" description="Helical" evidence="6">
    <location>
        <begin position="245"/>
        <end position="267"/>
    </location>
</feature>
<evidence type="ECO:0000256" key="4">
    <source>
        <dbReference type="ARBA" id="ARBA00023136"/>
    </source>
</evidence>
<evidence type="ECO:0000256" key="5">
    <source>
        <dbReference type="ARBA" id="ARBA00023251"/>
    </source>
</evidence>
<comment type="similarity">
    <text evidence="6">Belongs to the ABC-2 integral membrane protein family.</text>
</comment>
<keyword evidence="2 6" id="KW-0812">Transmembrane</keyword>
<dbReference type="GO" id="GO:0046677">
    <property type="term" value="P:response to antibiotic"/>
    <property type="evidence" value="ECO:0007669"/>
    <property type="project" value="UniProtKB-KW"/>
</dbReference>
<evidence type="ECO:0000313" key="9">
    <source>
        <dbReference type="Proteomes" id="UP001165092"/>
    </source>
</evidence>
<dbReference type="GO" id="GO:0043190">
    <property type="term" value="C:ATP-binding cassette (ABC) transporter complex"/>
    <property type="evidence" value="ECO:0007669"/>
    <property type="project" value="InterPro"/>
</dbReference>
<dbReference type="PRINTS" id="PR00164">
    <property type="entry name" value="ABC2TRNSPORT"/>
</dbReference>